<keyword evidence="10" id="KW-1185">Reference proteome</keyword>
<evidence type="ECO:0000256" key="3">
    <source>
        <dbReference type="ARBA" id="ARBA00022729"/>
    </source>
</evidence>
<feature type="disulfide bond" evidence="7">
    <location>
        <begin position="77"/>
        <end position="141"/>
    </location>
</feature>
<dbReference type="PROSITE" id="PS50287">
    <property type="entry name" value="SRCR_2"/>
    <property type="match status" value="2"/>
</dbReference>
<keyword evidence="4" id="KW-0677">Repeat</keyword>
<feature type="disulfide bond" evidence="7">
    <location>
        <begin position="121"/>
        <end position="131"/>
    </location>
</feature>
<dbReference type="SUPFAM" id="SSF56487">
    <property type="entry name" value="SRCR-like"/>
    <property type="match status" value="2"/>
</dbReference>
<proteinExistence type="predicted"/>
<evidence type="ECO:0000256" key="2">
    <source>
        <dbReference type="ARBA" id="ARBA00022525"/>
    </source>
</evidence>
<evidence type="ECO:0000256" key="1">
    <source>
        <dbReference type="ARBA" id="ARBA00004613"/>
    </source>
</evidence>
<gene>
    <name evidence="9" type="primary">Cd163_0</name>
    <name evidence="9" type="ORF">UROIND_R12312</name>
</gene>
<feature type="disulfide bond" evidence="7">
    <location>
        <begin position="90"/>
        <end position="151"/>
    </location>
</feature>
<evidence type="ECO:0000259" key="8">
    <source>
        <dbReference type="PROSITE" id="PS50287"/>
    </source>
</evidence>
<keyword evidence="2" id="KW-0964">Secreted</keyword>
<dbReference type="InterPro" id="IPR036772">
    <property type="entry name" value="SRCR-like_dom_sf"/>
</dbReference>
<evidence type="ECO:0000313" key="9">
    <source>
        <dbReference type="EMBL" id="NXX73734.1"/>
    </source>
</evidence>
<dbReference type="PANTHER" id="PTHR48071">
    <property type="entry name" value="SRCR DOMAIN-CONTAINING PROTEIN"/>
    <property type="match status" value="1"/>
</dbReference>
<dbReference type="GO" id="GO:0031638">
    <property type="term" value="P:zymogen activation"/>
    <property type="evidence" value="ECO:0007669"/>
    <property type="project" value="TreeGrafter"/>
</dbReference>
<accession>A0A852KA07</accession>
<dbReference type="GO" id="GO:0005886">
    <property type="term" value="C:plasma membrane"/>
    <property type="evidence" value="ECO:0007669"/>
    <property type="project" value="TreeGrafter"/>
</dbReference>
<feature type="domain" description="SRCR" evidence="8">
    <location>
        <begin position="1"/>
        <end position="44"/>
    </location>
</feature>
<evidence type="ECO:0000256" key="7">
    <source>
        <dbReference type="PROSITE-ProRule" id="PRU00196"/>
    </source>
</evidence>
<feature type="non-terminal residue" evidence="9">
    <location>
        <position position="152"/>
    </location>
</feature>
<keyword evidence="6" id="KW-0325">Glycoprotein</keyword>
<dbReference type="PRINTS" id="PR00258">
    <property type="entry name" value="SPERACTRCPTR"/>
</dbReference>
<feature type="disulfide bond" evidence="7">
    <location>
        <begin position="13"/>
        <end position="23"/>
    </location>
</feature>
<evidence type="ECO:0000256" key="5">
    <source>
        <dbReference type="ARBA" id="ARBA00023157"/>
    </source>
</evidence>
<organism evidence="9 10">
    <name type="scientific">Urocolius indicus</name>
    <name type="common">Red-faced mousebird</name>
    <name type="synonym">Colius indicus</name>
    <dbReference type="NCBI Taxonomy" id="458196"/>
    <lineage>
        <taxon>Eukaryota</taxon>
        <taxon>Metazoa</taxon>
        <taxon>Chordata</taxon>
        <taxon>Craniata</taxon>
        <taxon>Vertebrata</taxon>
        <taxon>Euteleostomi</taxon>
        <taxon>Archelosauria</taxon>
        <taxon>Archosauria</taxon>
        <taxon>Dinosauria</taxon>
        <taxon>Saurischia</taxon>
        <taxon>Theropoda</taxon>
        <taxon>Coelurosauria</taxon>
        <taxon>Aves</taxon>
        <taxon>Neognathae</taxon>
        <taxon>Neoaves</taxon>
        <taxon>Telluraves</taxon>
        <taxon>Coraciimorphae</taxon>
        <taxon>Coliiformes</taxon>
        <taxon>Coliidae</taxon>
        <taxon>Urocolius</taxon>
    </lineage>
</organism>
<evidence type="ECO:0000256" key="4">
    <source>
        <dbReference type="ARBA" id="ARBA00022737"/>
    </source>
</evidence>
<feature type="non-terminal residue" evidence="9">
    <location>
        <position position="1"/>
    </location>
</feature>
<feature type="domain" description="SRCR" evidence="8">
    <location>
        <begin position="52"/>
        <end position="152"/>
    </location>
</feature>
<dbReference type="Gene3D" id="3.10.250.10">
    <property type="entry name" value="SRCR-like domain"/>
    <property type="match status" value="2"/>
</dbReference>
<dbReference type="PANTHER" id="PTHR48071:SF15">
    <property type="entry name" value="SRCR DOMAIN-CONTAINING PROTEIN"/>
    <property type="match status" value="1"/>
</dbReference>
<comment type="subcellular location">
    <subcellularLocation>
        <location evidence="1">Secreted</location>
    </subcellularLocation>
</comment>
<sequence>QGSGPIWMDDVRCNGTESALSDCRYGGWGIHNCAHSEDAGVICAVSGGPAELRLVGGEQACAGRVEVRREHEWGTVCDDSWDMADAEVVCRQLACGAALQASRSGSYGRASGFIWMDDVHCNGTESALSDCKYGGWGKHDCDQNREAGVICS</sequence>
<dbReference type="AlphaFoldDB" id="A0A852KA07"/>
<reference evidence="9" key="1">
    <citation type="submission" date="2020-02" db="EMBL/GenBank/DDBJ databases">
        <title>Bird 10,000 Genomes (B10K) Project - Family phase.</title>
        <authorList>
            <person name="Zhang G."/>
        </authorList>
    </citation>
    <scope>NUCLEOTIDE SEQUENCE</scope>
    <source>
        <strain evidence="9">B10K-DU-030-59</strain>
    </source>
</reference>
<dbReference type="FunFam" id="3.10.250.10:FF:000006">
    <property type="entry name" value="neurotrypsin isoform X2"/>
    <property type="match status" value="1"/>
</dbReference>
<dbReference type="OrthoDB" id="536948at2759"/>
<dbReference type="Pfam" id="PF00530">
    <property type="entry name" value="SRCR"/>
    <property type="match status" value="2"/>
</dbReference>
<dbReference type="Proteomes" id="UP000654395">
    <property type="component" value="Unassembled WGS sequence"/>
</dbReference>
<name>A0A852KA07_UROIN</name>
<keyword evidence="3" id="KW-0732">Signal</keyword>
<keyword evidence="5 7" id="KW-1015">Disulfide bond</keyword>
<dbReference type="EMBL" id="WBNH01000242">
    <property type="protein sequence ID" value="NXX73734.1"/>
    <property type="molecule type" value="Genomic_DNA"/>
</dbReference>
<evidence type="ECO:0000313" key="10">
    <source>
        <dbReference type="Proteomes" id="UP000654395"/>
    </source>
</evidence>
<comment type="caution">
    <text evidence="7">Lacks conserved residue(s) required for the propagation of feature annotation.</text>
</comment>
<dbReference type="SMART" id="SM00202">
    <property type="entry name" value="SR"/>
    <property type="match status" value="2"/>
</dbReference>
<comment type="caution">
    <text evidence="9">The sequence shown here is derived from an EMBL/GenBank/DDBJ whole genome shotgun (WGS) entry which is preliminary data.</text>
</comment>
<dbReference type="InterPro" id="IPR001190">
    <property type="entry name" value="SRCR"/>
</dbReference>
<dbReference type="GO" id="GO:0004252">
    <property type="term" value="F:serine-type endopeptidase activity"/>
    <property type="evidence" value="ECO:0007669"/>
    <property type="project" value="TreeGrafter"/>
</dbReference>
<protein>
    <submittedName>
        <fullName evidence="9">C163A protein</fullName>
    </submittedName>
</protein>
<evidence type="ECO:0000256" key="6">
    <source>
        <dbReference type="ARBA" id="ARBA00023180"/>
    </source>
</evidence>
<dbReference type="GO" id="GO:0005615">
    <property type="term" value="C:extracellular space"/>
    <property type="evidence" value="ECO:0007669"/>
    <property type="project" value="TreeGrafter"/>
</dbReference>